<comment type="caution">
    <text evidence="1">The sequence shown here is derived from an EMBL/GenBank/DDBJ whole genome shotgun (WGS) entry which is preliminary data.</text>
</comment>
<sequence length="132" mass="15276">MMSTASRFFCVASMFRFYSLFFPSWIRLRFYLSLAIRALSPFALSPAKCQLSSISYPQLFFVSLLPTRNLSNTIWLSHRCGIHTLRCTLTHPNPNPHCLEANGGSGSAVKQKNIVRRCFKRQAQRFLRRKQK</sequence>
<keyword evidence="2" id="KW-1185">Reference proteome</keyword>
<dbReference type="EMBL" id="VSRR010006587">
    <property type="protein sequence ID" value="MPC45142.1"/>
    <property type="molecule type" value="Genomic_DNA"/>
</dbReference>
<protein>
    <submittedName>
        <fullName evidence="1">Uncharacterized protein</fullName>
    </submittedName>
</protein>
<dbReference type="AlphaFoldDB" id="A0A5B7FF67"/>
<name>A0A5B7FF67_PORTR</name>
<dbReference type="Proteomes" id="UP000324222">
    <property type="component" value="Unassembled WGS sequence"/>
</dbReference>
<accession>A0A5B7FF67</accession>
<organism evidence="1 2">
    <name type="scientific">Portunus trituberculatus</name>
    <name type="common">Swimming crab</name>
    <name type="synonym">Neptunus trituberculatus</name>
    <dbReference type="NCBI Taxonomy" id="210409"/>
    <lineage>
        <taxon>Eukaryota</taxon>
        <taxon>Metazoa</taxon>
        <taxon>Ecdysozoa</taxon>
        <taxon>Arthropoda</taxon>
        <taxon>Crustacea</taxon>
        <taxon>Multicrustacea</taxon>
        <taxon>Malacostraca</taxon>
        <taxon>Eumalacostraca</taxon>
        <taxon>Eucarida</taxon>
        <taxon>Decapoda</taxon>
        <taxon>Pleocyemata</taxon>
        <taxon>Brachyura</taxon>
        <taxon>Eubrachyura</taxon>
        <taxon>Portunoidea</taxon>
        <taxon>Portunidae</taxon>
        <taxon>Portuninae</taxon>
        <taxon>Portunus</taxon>
    </lineage>
</organism>
<gene>
    <name evidence="1" type="ORF">E2C01_038828</name>
</gene>
<reference evidence="1 2" key="1">
    <citation type="submission" date="2019-05" db="EMBL/GenBank/DDBJ databases">
        <title>Another draft genome of Portunus trituberculatus and its Hox gene families provides insights of decapod evolution.</title>
        <authorList>
            <person name="Jeong J.-H."/>
            <person name="Song I."/>
            <person name="Kim S."/>
            <person name="Choi T."/>
            <person name="Kim D."/>
            <person name="Ryu S."/>
            <person name="Kim W."/>
        </authorList>
    </citation>
    <scope>NUCLEOTIDE SEQUENCE [LARGE SCALE GENOMIC DNA]</scope>
    <source>
        <tissue evidence="1">Muscle</tissue>
    </source>
</reference>
<evidence type="ECO:0000313" key="1">
    <source>
        <dbReference type="EMBL" id="MPC45142.1"/>
    </source>
</evidence>
<proteinExistence type="predicted"/>
<evidence type="ECO:0000313" key="2">
    <source>
        <dbReference type="Proteomes" id="UP000324222"/>
    </source>
</evidence>